<dbReference type="AlphaFoldDB" id="A0A6G0W5C1"/>
<proteinExistence type="predicted"/>
<organism evidence="1 2">
    <name type="scientific">Aphis craccivora</name>
    <name type="common">Cowpea aphid</name>
    <dbReference type="NCBI Taxonomy" id="307492"/>
    <lineage>
        <taxon>Eukaryota</taxon>
        <taxon>Metazoa</taxon>
        <taxon>Ecdysozoa</taxon>
        <taxon>Arthropoda</taxon>
        <taxon>Hexapoda</taxon>
        <taxon>Insecta</taxon>
        <taxon>Pterygota</taxon>
        <taxon>Neoptera</taxon>
        <taxon>Paraneoptera</taxon>
        <taxon>Hemiptera</taxon>
        <taxon>Sternorrhyncha</taxon>
        <taxon>Aphidomorpha</taxon>
        <taxon>Aphidoidea</taxon>
        <taxon>Aphididae</taxon>
        <taxon>Aphidini</taxon>
        <taxon>Aphis</taxon>
        <taxon>Aphis</taxon>
    </lineage>
</organism>
<dbReference type="EMBL" id="VUJU01009083">
    <property type="protein sequence ID" value="KAF0722252.1"/>
    <property type="molecule type" value="Genomic_DNA"/>
</dbReference>
<keyword evidence="2" id="KW-1185">Reference proteome</keyword>
<accession>A0A6G0W5C1</accession>
<reference evidence="1 2" key="1">
    <citation type="submission" date="2019-08" db="EMBL/GenBank/DDBJ databases">
        <title>Whole genome of Aphis craccivora.</title>
        <authorList>
            <person name="Voronova N.V."/>
            <person name="Shulinski R.S."/>
            <person name="Bandarenka Y.V."/>
            <person name="Zhorov D.G."/>
            <person name="Warner D."/>
        </authorList>
    </citation>
    <scope>NUCLEOTIDE SEQUENCE [LARGE SCALE GENOMIC DNA]</scope>
    <source>
        <strain evidence="1">180601</strain>
        <tissue evidence="1">Whole Body</tissue>
    </source>
</reference>
<protein>
    <submittedName>
        <fullName evidence="1">Zinc finger MYM-type protein 1-like</fullName>
    </submittedName>
</protein>
<gene>
    <name evidence="1" type="ORF">FWK35_00037042</name>
</gene>
<dbReference type="Proteomes" id="UP000478052">
    <property type="component" value="Unassembled WGS sequence"/>
</dbReference>
<evidence type="ECO:0000313" key="2">
    <source>
        <dbReference type="Proteomes" id="UP000478052"/>
    </source>
</evidence>
<evidence type="ECO:0000313" key="1">
    <source>
        <dbReference type="EMBL" id="KAF0722252.1"/>
    </source>
</evidence>
<comment type="caution">
    <text evidence="1">The sequence shown here is derived from an EMBL/GenBank/DDBJ whole genome shotgun (WGS) entry which is preliminary data.</text>
</comment>
<name>A0A6G0W5C1_APHCR</name>
<sequence length="31" mass="3727">MVLYSENDILKLIDFNETIQKFAKEKARKKI</sequence>